<dbReference type="PANTHER" id="PTHR44103">
    <property type="entry name" value="PROPROTEIN CONVERTASE P"/>
    <property type="match status" value="1"/>
</dbReference>
<dbReference type="PANTHER" id="PTHR44103:SF1">
    <property type="entry name" value="PROPROTEIN CONVERTASE P"/>
    <property type="match status" value="1"/>
</dbReference>
<proteinExistence type="predicted"/>
<dbReference type="InterPro" id="IPR038765">
    <property type="entry name" value="Papain-like_cys_pep_sf"/>
</dbReference>
<evidence type="ECO:0000313" key="4">
    <source>
        <dbReference type="Proteomes" id="UP000680866"/>
    </source>
</evidence>
<dbReference type="AlphaFoldDB" id="A0A810MRI4"/>
<organism evidence="3 4">
    <name type="scientific">Polymorphospora rubra</name>
    <dbReference type="NCBI Taxonomy" id="338584"/>
    <lineage>
        <taxon>Bacteria</taxon>
        <taxon>Bacillati</taxon>
        <taxon>Actinomycetota</taxon>
        <taxon>Actinomycetes</taxon>
        <taxon>Micromonosporales</taxon>
        <taxon>Micromonosporaceae</taxon>
        <taxon>Polymorphospora</taxon>
    </lineage>
</organism>
<protein>
    <submittedName>
        <fullName evidence="3">Uncharacterized protein</fullName>
    </submittedName>
</protein>
<evidence type="ECO:0000256" key="2">
    <source>
        <dbReference type="SAM" id="MobiDB-lite"/>
    </source>
</evidence>
<dbReference type="KEGG" id="pry:Prubr_06920"/>
<dbReference type="Gene3D" id="3.90.1720.10">
    <property type="entry name" value="endopeptidase domain like (from Nostoc punctiforme)"/>
    <property type="match status" value="1"/>
</dbReference>
<evidence type="ECO:0000313" key="3">
    <source>
        <dbReference type="EMBL" id="BCJ63671.1"/>
    </source>
</evidence>
<accession>A0A810MRI4</accession>
<reference evidence="3" key="1">
    <citation type="submission" date="2020-08" db="EMBL/GenBank/DDBJ databases">
        <title>Whole genome shotgun sequence of Polymorphospora rubra NBRC 101157.</title>
        <authorList>
            <person name="Komaki H."/>
            <person name="Tamura T."/>
        </authorList>
    </citation>
    <scope>NUCLEOTIDE SEQUENCE</scope>
    <source>
        <strain evidence="3">NBRC 101157</strain>
    </source>
</reference>
<dbReference type="Pfam" id="PF13517">
    <property type="entry name" value="FG-GAP_3"/>
    <property type="match status" value="2"/>
</dbReference>
<dbReference type="InterPro" id="IPR013517">
    <property type="entry name" value="FG-GAP"/>
</dbReference>
<dbReference type="Gene3D" id="2.80.10.50">
    <property type="match status" value="1"/>
</dbReference>
<dbReference type="Proteomes" id="UP000680866">
    <property type="component" value="Chromosome"/>
</dbReference>
<dbReference type="SUPFAM" id="SSF54001">
    <property type="entry name" value="Cysteine proteinases"/>
    <property type="match status" value="1"/>
</dbReference>
<sequence>MKVLTTSWGRTAGPARVALGLFAGVLLLAAAGGPALGAPANPREQSPRTAVPGDAPPANGVVAAAQLGEPTTRDEILARARTWVDVGVPYSQAAYHNGYRTDCSGYVSMAWNLPTSLNTGNLDQIADRISYHELRPGDMLMYHYDEPWEGHAAIFVGWTGAVGGDFRIYEQTTPSTKNRTWSAAGYSRSLFQPYRYRHVIEGEGQTQFADMNADRVADLVQVRGNGDVVVYWNVGGVYTGANRLVAKRFRDYSRLQFADLNGDGVADMVQVRGTGDVVVHWNVGGVFNGSNRLVATGFTDAKRTRFADMNADGLADLVQIRKDGNVVVYWNVGGSFDGSNALVANGFTDPGSVKFADLNADGVADLVQVRDTGQVVVYWNVGGTFNGSNRLVATGFTEPARTKFAHLDADGVADLVQVRDTGQVVVYWNVGGIYDGSNRLVANGFTQP</sequence>
<dbReference type="InterPro" id="IPR028994">
    <property type="entry name" value="Integrin_alpha_N"/>
</dbReference>
<keyword evidence="4" id="KW-1185">Reference proteome</keyword>
<dbReference type="SUPFAM" id="SSF69318">
    <property type="entry name" value="Integrin alpha N-terminal domain"/>
    <property type="match status" value="1"/>
</dbReference>
<gene>
    <name evidence="3" type="ORF">Prubr_06920</name>
</gene>
<dbReference type="EMBL" id="AP023359">
    <property type="protein sequence ID" value="BCJ63671.1"/>
    <property type="molecule type" value="Genomic_DNA"/>
</dbReference>
<feature type="region of interest" description="Disordered" evidence="2">
    <location>
        <begin position="37"/>
        <end position="57"/>
    </location>
</feature>
<dbReference type="RefSeq" id="WP_212821539.1">
    <property type="nucleotide sequence ID" value="NZ_AP023359.1"/>
</dbReference>
<evidence type="ECO:0000256" key="1">
    <source>
        <dbReference type="ARBA" id="ARBA00022729"/>
    </source>
</evidence>
<name>A0A810MRI4_9ACTN</name>
<keyword evidence="1" id="KW-0732">Signal</keyword>